<keyword evidence="2" id="KW-1133">Transmembrane helix</keyword>
<comment type="caution">
    <text evidence="4">The sequence shown here is derived from an EMBL/GenBank/DDBJ whole genome shotgun (WGS) entry which is preliminary data.</text>
</comment>
<feature type="transmembrane region" description="Helical" evidence="2">
    <location>
        <begin position="88"/>
        <end position="112"/>
    </location>
</feature>
<feature type="region of interest" description="Disordered" evidence="1">
    <location>
        <begin position="29"/>
        <end position="69"/>
    </location>
</feature>
<sequence>MSRRHHHHHHQIPTIDSLDLPPVEILTELPPSPIVSPPPPPPPVDDGRLKLPSEQDEAEVSAPAKRPSPAPPAGLGLWRRYLYRVHQYSTYPFSAFLLLHFTTAIATPALTTSIDAGDNAIVLARVVYHSPLLEPVLVFAPLAVHVTSGLILRLHKIFRDRKWYAKRTKLSRVSFSGVLLLPLVAAHVVACRVAPLAVDGDSASISLRYIARGLDRMPGGALTGLLLYSALVGLASYHVCYGWAKWLRWPRRKMMYVHAAAASSFVVGVLGLRVVARGAADVPLWAAAKYDEMYDFVEGLLGLRV</sequence>
<feature type="transmembrane region" description="Helical" evidence="2">
    <location>
        <begin position="225"/>
        <end position="244"/>
    </location>
</feature>
<name>A0ABR1F7A3_9ASCO</name>
<evidence type="ECO:0000256" key="1">
    <source>
        <dbReference type="SAM" id="MobiDB-lite"/>
    </source>
</evidence>
<accession>A0ABR1F7A3</accession>
<dbReference type="InterPro" id="IPR034804">
    <property type="entry name" value="SQR/QFR_C/D"/>
</dbReference>
<dbReference type="EMBL" id="JBBJBU010000006">
    <property type="protein sequence ID" value="KAK7204988.1"/>
    <property type="molecule type" value="Genomic_DNA"/>
</dbReference>
<organism evidence="4 5">
    <name type="scientific">Myxozyma melibiosi</name>
    <dbReference type="NCBI Taxonomy" id="54550"/>
    <lineage>
        <taxon>Eukaryota</taxon>
        <taxon>Fungi</taxon>
        <taxon>Dikarya</taxon>
        <taxon>Ascomycota</taxon>
        <taxon>Saccharomycotina</taxon>
        <taxon>Lipomycetes</taxon>
        <taxon>Lipomycetales</taxon>
        <taxon>Lipomycetaceae</taxon>
        <taxon>Myxozyma</taxon>
    </lineage>
</organism>
<gene>
    <name evidence="4" type="ORF">BZA70DRAFT_167754</name>
</gene>
<dbReference type="Pfam" id="PF07950">
    <property type="entry name" value="MCP1_TM"/>
    <property type="match status" value="1"/>
</dbReference>
<protein>
    <recommendedName>
        <fullName evidence="3">Mitochondrial adapter protein MCP1 transmembrane domain-containing protein</fullName>
    </recommendedName>
</protein>
<reference evidence="4 5" key="1">
    <citation type="submission" date="2024-03" db="EMBL/GenBank/DDBJ databases">
        <title>Genome-scale model development and genomic sequencing of the oleaginous clade Lipomyces.</title>
        <authorList>
            <consortium name="Lawrence Berkeley National Laboratory"/>
            <person name="Czajka J.J."/>
            <person name="Han Y."/>
            <person name="Kim J."/>
            <person name="Mondo S.J."/>
            <person name="Hofstad B.A."/>
            <person name="Robles A."/>
            <person name="Haridas S."/>
            <person name="Riley R."/>
            <person name="LaButti K."/>
            <person name="Pangilinan J."/>
            <person name="Andreopoulos W."/>
            <person name="Lipzen A."/>
            <person name="Yan J."/>
            <person name="Wang M."/>
            <person name="Ng V."/>
            <person name="Grigoriev I.V."/>
            <person name="Spatafora J.W."/>
            <person name="Magnuson J.K."/>
            <person name="Baker S.E."/>
            <person name="Pomraning K.R."/>
        </authorList>
    </citation>
    <scope>NUCLEOTIDE SEQUENCE [LARGE SCALE GENOMIC DNA]</scope>
    <source>
        <strain evidence="4 5">Phaff 52-87</strain>
    </source>
</reference>
<dbReference type="Proteomes" id="UP001498771">
    <property type="component" value="Unassembled WGS sequence"/>
</dbReference>
<dbReference type="PANTHER" id="PTHR38409:SF1">
    <property type="entry name" value="MITOCHONDRIAL ADAPTER PROTEIN MCP1"/>
    <property type="match status" value="1"/>
</dbReference>
<keyword evidence="2" id="KW-0472">Membrane</keyword>
<feature type="transmembrane region" description="Helical" evidence="2">
    <location>
        <begin position="256"/>
        <end position="276"/>
    </location>
</feature>
<feature type="transmembrane region" description="Helical" evidence="2">
    <location>
        <begin position="173"/>
        <end position="198"/>
    </location>
</feature>
<dbReference type="SUPFAM" id="SSF81343">
    <property type="entry name" value="Fumarate reductase respiratory complex transmembrane subunits"/>
    <property type="match status" value="1"/>
</dbReference>
<feature type="transmembrane region" description="Helical" evidence="2">
    <location>
        <begin position="132"/>
        <end position="152"/>
    </location>
</feature>
<dbReference type="InterPro" id="IPR012472">
    <property type="entry name" value="MCP1_TM"/>
</dbReference>
<feature type="compositionally biased region" description="Pro residues" evidence="1">
    <location>
        <begin position="30"/>
        <end position="44"/>
    </location>
</feature>
<dbReference type="GeneID" id="90035359"/>
<feature type="domain" description="Mitochondrial adapter protein MCP1 transmembrane" evidence="3">
    <location>
        <begin position="182"/>
        <end position="278"/>
    </location>
</feature>
<dbReference type="PANTHER" id="PTHR38409">
    <property type="entry name" value="MDM10-COMPLEMENTING PROTEIN 1"/>
    <property type="match status" value="1"/>
</dbReference>
<keyword evidence="5" id="KW-1185">Reference proteome</keyword>
<evidence type="ECO:0000313" key="5">
    <source>
        <dbReference type="Proteomes" id="UP001498771"/>
    </source>
</evidence>
<dbReference type="RefSeq" id="XP_064768021.1">
    <property type="nucleotide sequence ID" value="XM_064909847.1"/>
</dbReference>
<evidence type="ECO:0000256" key="2">
    <source>
        <dbReference type="SAM" id="Phobius"/>
    </source>
</evidence>
<evidence type="ECO:0000313" key="4">
    <source>
        <dbReference type="EMBL" id="KAK7204988.1"/>
    </source>
</evidence>
<keyword evidence="2" id="KW-0812">Transmembrane</keyword>
<proteinExistence type="predicted"/>
<evidence type="ECO:0000259" key="3">
    <source>
        <dbReference type="Pfam" id="PF07950"/>
    </source>
</evidence>
<dbReference type="InterPro" id="IPR039960">
    <property type="entry name" value="MCP1"/>
</dbReference>